<feature type="compositionally biased region" description="Basic and acidic residues" evidence="1">
    <location>
        <begin position="211"/>
        <end position="220"/>
    </location>
</feature>
<reference evidence="3" key="1">
    <citation type="submission" date="2023-02" db="EMBL/GenBank/DDBJ databases">
        <title>Colletotrichum kahawae CIFC_Que2 genome sequencing and assembly.</title>
        <authorList>
            <person name="Baroncelli R."/>
        </authorList>
    </citation>
    <scope>NUCLEOTIDE SEQUENCE</scope>
    <source>
        <strain evidence="3">CIFC_Que2</strain>
    </source>
</reference>
<dbReference type="GO" id="GO:0008270">
    <property type="term" value="F:zinc ion binding"/>
    <property type="evidence" value="ECO:0007669"/>
    <property type="project" value="InterPro"/>
</dbReference>
<organism evidence="3 4">
    <name type="scientific">Colletotrichum kahawae</name>
    <name type="common">Coffee berry disease fungus</name>
    <dbReference type="NCBI Taxonomy" id="34407"/>
    <lineage>
        <taxon>Eukaryota</taxon>
        <taxon>Fungi</taxon>
        <taxon>Dikarya</taxon>
        <taxon>Ascomycota</taxon>
        <taxon>Pezizomycotina</taxon>
        <taxon>Sordariomycetes</taxon>
        <taxon>Hypocreomycetidae</taxon>
        <taxon>Glomerellales</taxon>
        <taxon>Glomerellaceae</taxon>
        <taxon>Colletotrichum</taxon>
        <taxon>Colletotrichum gloeosporioides species complex</taxon>
    </lineage>
</organism>
<feature type="compositionally biased region" description="Low complexity" evidence="1">
    <location>
        <begin position="18"/>
        <end position="27"/>
    </location>
</feature>
<evidence type="ECO:0000259" key="2">
    <source>
        <dbReference type="Pfam" id="PF00098"/>
    </source>
</evidence>
<sequence>MTQLLTALNGLTSPDRATPTLLTSSIPTPSPADTTIQAPSDNIVIVAEGRRKPLPDPPKFSGKRKDYLAWSQQIRDKITLDVRRMGGNAEVWYYINARLEVDPQKVVATFYGAGDVAARLERLPAITRGSSSYRPRAPQVSRHRDDDNNVAMTSVSRARNKKSESEGSERPQKDSRRCYNCNQIGHIAKVKKDPKPEESSNDSAIEELGSSEDKESLGKE</sequence>
<dbReference type="AlphaFoldDB" id="A0AAD9YJU7"/>
<evidence type="ECO:0000313" key="4">
    <source>
        <dbReference type="Proteomes" id="UP001281614"/>
    </source>
</evidence>
<keyword evidence="4" id="KW-1185">Reference proteome</keyword>
<dbReference type="InterPro" id="IPR001878">
    <property type="entry name" value="Znf_CCHC"/>
</dbReference>
<dbReference type="GO" id="GO:0003676">
    <property type="term" value="F:nucleic acid binding"/>
    <property type="evidence" value="ECO:0007669"/>
    <property type="project" value="InterPro"/>
</dbReference>
<dbReference type="Gene3D" id="4.10.60.10">
    <property type="entry name" value="Zinc finger, CCHC-type"/>
    <property type="match status" value="1"/>
</dbReference>
<feature type="domain" description="CCHC-type" evidence="2">
    <location>
        <begin position="177"/>
        <end position="189"/>
    </location>
</feature>
<dbReference type="Pfam" id="PF00098">
    <property type="entry name" value="zf-CCHC"/>
    <property type="match status" value="1"/>
</dbReference>
<comment type="caution">
    <text evidence="3">The sequence shown here is derived from an EMBL/GenBank/DDBJ whole genome shotgun (WGS) entry which is preliminary data.</text>
</comment>
<feature type="region of interest" description="Disordered" evidence="1">
    <location>
        <begin position="129"/>
        <end position="220"/>
    </location>
</feature>
<evidence type="ECO:0000313" key="3">
    <source>
        <dbReference type="EMBL" id="KAK2764826.1"/>
    </source>
</evidence>
<accession>A0AAD9YJU7</accession>
<feature type="compositionally biased region" description="Basic and acidic residues" evidence="1">
    <location>
        <begin position="161"/>
        <end position="177"/>
    </location>
</feature>
<gene>
    <name evidence="3" type="ORF">CKAH01_15707</name>
</gene>
<dbReference type="InterPro" id="IPR036875">
    <property type="entry name" value="Znf_CCHC_sf"/>
</dbReference>
<dbReference type="EMBL" id="VYYT01000133">
    <property type="protein sequence ID" value="KAK2764826.1"/>
    <property type="molecule type" value="Genomic_DNA"/>
</dbReference>
<protein>
    <submittedName>
        <fullName evidence="3">Pol-like protein</fullName>
    </submittedName>
</protein>
<evidence type="ECO:0000256" key="1">
    <source>
        <dbReference type="SAM" id="MobiDB-lite"/>
    </source>
</evidence>
<proteinExistence type="predicted"/>
<dbReference type="Proteomes" id="UP001281614">
    <property type="component" value="Unassembled WGS sequence"/>
</dbReference>
<feature type="region of interest" description="Disordered" evidence="1">
    <location>
        <begin position="9"/>
        <end position="35"/>
    </location>
</feature>
<name>A0AAD9YJU7_COLKA</name>
<dbReference type="SUPFAM" id="SSF57756">
    <property type="entry name" value="Retrovirus zinc finger-like domains"/>
    <property type="match status" value="1"/>
</dbReference>